<protein>
    <submittedName>
        <fullName evidence="1">Uncharacterized protein</fullName>
    </submittedName>
</protein>
<evidence type="ECO:0000313" key="3">
    <source>
        <dbReference type="Proteomes" id="UP000697297"/>
    </source>
</evidence>
<organism evidence="1 4">
    <name type="scientific">Ogataea haglerorum</name>
    <dbReference type="NCBI Taxonomy" id="1937702"/>
    <lineage>
        <taxon>Eukaryota</taxon>
        <taxon>Fungi</taxon>
        <taxon>Dikarya</taxon>
        <taxon>Ascomycota</taxon>
        <taxon>Saccharomycotina</taxon>
        <taxon>Pichiomycetes</taxon>
        <taxon>Pichiales</taxon>
        <taxon>Pichiaceae</taxon>
        <taxon>Ogataea</taxon>
    </lineage>
</organism>
<accession>A0AAN6DA24</accession>
<keyword evidence="3" id="KW-1185">Reference proteome</keyword>
<comment type="caution">
    <text evidence="1">The sequence shown here is derived from an EMBL/GenBank/DDBJ whole genome shotgun (WGS) entry which is preliminary data.</text>
</comment>
<dbReference type="Gene3D" id="3.30.230.100">
    <property type="match status" value="1"/>
</dbReference>
<name>A0AAN6DA24_9ASCO</name>
<proteinExistence type="predicted"/>
<dbReference type="Pfam" id="PF10448">
    <property type="entry name" value="POC3_POC4"/>
    <property type="match status" value="1"/>
</dbReference>
<evidence type="ECO:0000313" key="1">
    <source>
        <dbReference type="EMBL" id="KAG7730914.1"/>
    </source>
</evidence>
<dbReference type="Proteomes" id="UP000697297">
    <property type="component" value="Unassembled WGS sequence"/>
</dbReference>
<evidence type="ECO:0000313" key="2">
    <source>
        <dbReference type="EMBL" id="KAG7761964.1"/>
    </source>
</evidence>
<dbReference type="InterPro" id="IPR018854">
    <property type="entry name" value="Psome_chaperone_3/4"/>
</dbReference>
<reference evidence="1 3" key="1">
    <citation type="journal article" date="2021" name="G3 (Bethesda)">
        <title>Genomic diversity, chromosomal rearrangements, and interspecies hybridization in the ogataea polymorpha species complex.</title>
        <authorList>
            <person name="Hanson S.J."/>
            <person name="Cinneide E.O."/>
            <person name="Salzberg L.I."/>
            <person name="Wolfe K.H."/>
            <person name="McGowan J."/>
            <person name="Fitzpatrick D.A."/>
            <person name="Matlin K."/>
        </authorList>
    </citation>
    <scope>NUCLEOTIDE SEQUENCE</scope>
    <source>
        <strain evidence="2">81-436-3</strain>
        <strain evidence="1">83-405-1</strain>
    </source>
</reference>
<evidence type="ECO:0000313" key="4">
    <source>
        <dbReference type="Proteomes" id="UP000738402"/>
    </source>
</evidence>
<dbReference type="AlphaFoldDB" id="A0AAN6DA24"/>
<dbReference type="EMBL" id="JAHLUH010000001">
    <property type="protein sequence ID" value="KAG7730914.1"/>
    <property type="molecule type" value="Genomic_DNA"/>
</dbReference>
<dbReference type="EMBL" id="JAHLUN010000018">
    <property type="protein sequence ID" value="KAG7761964.1"/>
    <property type="molecule type" value="Genomic_DNA"/>
</dbReference>
<gene>
    <name evidence="1" type="ORF">KL933_000709</name>
    <name evidence="2" type="ORF">KL946_005010</name>
</gene>
<dbReference type="Proteomes" id="UP000738402">
    <property type="component" value="Unassembled WGS sequence"/>
</dbReference>
<sequence length="135" mass="14918">MSSQSIIKTLSPPFGPSFDVVITLPSSRPLANVRNMVPITIHISTEGSNANLGCYVYSIADTRKQTTAPQVYQTLLNNASETLVDLGKRMGQLVSKKYHVPSYVSLSGQFSHTDFVVAIQETFALMEDYWQNTSK</sequence>